<evidence type="ECO:0008006" key="5">
    <source>
        <dbReference type="Google" id="ProtNLM"/>
    </source>
</evidence>
<feature type="region of interest" description="Disordered" evidence="1">
    <location>
        <begin position="64"/>
        <end position="83"/>
    </location>
</feature>
<name>A0A016V9L6_9BILA</name>
<accession>A0A016V9L6</accession>
<gene>
    <name evidence="3" type="primary">Acey_s0014.g2466</name>
    <name evidence="3" type="ORF">Y032_0014g2466</name>
</gene>
<dbReference type="Proteomes" id="UP000024635">
    <property type="component" value="Unassembled WGS sequence"/>
</dbReference>
<keyword evidence="2" id="KW-0732">Signal</keyword>
<organism evidence="3 4">
    <name type="scientific">Ancylostoma ceylanicum</name>
    <dbReference type="NCBI Taxonomy" id="53326"/>
    <lineage>
        <taxon>Eukaryota</taxon>
        <taxon>Metazoa</taxon>
        <taxon>Ecdysozoa</taxon>
        <taxon>Nematoda</taxon>
        <taxon>Chromadorea</taxon>
        <taxon>Rhabditida</taxon>
        <taxon>Rhabditina</taxon>
        <taxon>Rhabditomorpha</taxon>
        <taxon>Strongyloidea</taxon>
        <taxon>Ancylostomatidae</taxon>
        <taxon>Ancylostomatinae</taxon>
        <taxon>Ancylostoma</taxon>
    </lineage>
</organism>
<dbReference type="EMBL" id="JARK01001350">
    <property type="protein sequence ID" value="EYC24364.1"/>
    <property type="molecule type" value="Genomic_DNA"/>
</dbReference>
<evidence type="ECO:0000313" key="4">
    <source>
        <dbReference type="Proteomes" id="UP000024635"/>
    </source>
</evidence>
<keyword evidence="4" id="KW-1185">Reference proteome</keyword>
<feature type="chain" id="PRO_5005154913" description="Secreted protein" evidence="2">
    <location>
        <begin position="23"/>
        <end position="83"/>
    </location>
</feature>
<proteinExistence type="predicted"/>
<dbReference type="AlphaFoldDB" id="A0A016V9L6"/>
<protein>
    <recommendedName>
        <fullName evidence="5">Secreted protein</fullName>
    </recommendedName>
</protein>
<evidence type="ECO:0000313" key="3">
    <source>
        <dbReference type="EMBL" id="EYC24364.1"/>
    </source>
</evidence>
<reference evidence="4" key="1">
    <citation type="journal article" date="2015" name="Nat. Genet.">
        <title>The genome and transcriptome of the zoonotic hookworm Ancylostoma ceylanicum identify infection-specific gene families.</title>
        <authorList>
            <person name="Schwarz E.M."/>
            <person name="Hu Y."/>
            <person name="Antoshechkin I."/>
            <person name="Miller M.M."/>
            <person name="Sternberg P.W."/>
            <person name="Aroian R.V."/>
        </authorList>
    </citation>
    <scope>NUCLEOTIDE SEQUENCE</scope>
    <source>
        <strain evidence="4">HY135</strain>
    </source>
</reference>
<feature type="signal peptide" evidence="2">
    <location>
        <begin position="1"/>
        <end position="22"/>
    </location>
</feature>
<evidence type="ECO:0000256" key="1">
    <source>
        <dbReference type="SAM" id="MobiDB-lite"/>
    </source>
</evidence>
<sequence>MSLRRAVMTILRCTALSCGMAGYHFGTSRRCGTQPKWENPPQFMPALVLPPWGVGRSLQQCNAGPTRDEVRASPLPHPVPKIK</sequence>
<evidence type="ECO:0000256" key="2">
    <source>
        <dbReference type="SAM" id="SignalP"/>
    </source>
</evidence>
<comment type="caution">
    <text evidence="3">The sequence shown here is derived from an EMBL/GenBank/DDBJ whole genome shotgun (WGS) entry which is preliminary data.</text>
</comment>